<dbReference type="Gene3D" id="3.40.30.10">
    <property type="entry name" value="Glutaredoxin"/>
    <property type="match status" value="1"/>
</dbReference>
<keyword evidence="1" id="KW-0732">Signal</keyword>
<evidence type="ECO:0000313" key="4">
    <source>
        <dbReference type="Proteomes" id="UP000317624"/>
    </source>
</evidence>
<dbReference type="GO" id="GO:0016491">
    <property type="term" value="F:oxidoreductase activity"/>
    <property type="evidence" value="ECO:0007669"/>
    <property type="project" value="InterPro"/>
</dbReference>
<dbReference type="GO" id="GO:0016209">
    <property type="term" value="F:antioxidant activity"/>
    <property type="evidence" value="ECO:0007669"/>
    <property type="project" value="InterPro"/>
</dbReference>
<dbReference type="AlphaFoldDB" id="A0A558BRJ3"/>
<dbReference type="Proteomes" id="UP000317624">
    <property type="component" value="Unassembled WGS sequence"/>
</dbReference>
<dbReference type="RefSeq" id="WP_144849700.1">
    <property type="nucleotide sequence ID" value="NZ_VMRJ01000004.1"/>
</dbReference>
<proteinExistence type="predicted"/>
<accession>A0A558BRJ3</accession>
<dbReference type="EMBL" id="VMRJ01000004">
    <property type="protein sequence ID" value="TVT39137.1"/>
    <property type="molecule type" value="Genomic_DNA"/>
</dbReference>
<evidence type="ECO:0000256" key="1">
    <source>
        <dbReference type="SAM" id="SignalP"/>
    </source>
</evidence>
<name>A0A558BRJ3_9BACT</name>
<dbReference type="SUPFAM" id="SSF52833">
    <property type="entry name" value="Thioredoxin-like"/>
    <property type="match status" value="1"/>
</dbReference>
<sequence length="493" mass="54436">MNYQKNVLVGAFLLVARLVQAQAGVELSGHVDNDIGSTISISWTAQPFDAREQVVRAHTNAQGNFKVHLPITSPTLVQLTYEGDEAPMFLEPGQALAINFNADNVAASRRFTAPAGSPDKKAANANNYLREIESKYSDNEAYQVLPDNINLLEKAFLAFLDYRRSHELALFKQADRRGALTPAFEAYAQNEINYAYANDRLTYVDLREQTSGDQQRLTVSPSYYDFLRDNAVVPGNEKAGSSQHYQEFLLNYVHYQARIAGHQPTDPDYYPACYQVAGQLLRGPMRPIVLGRVLLETFRFGHIAHAKGLLADYEATAQAPRRWVEQLRAVQVANAALAIGSRAPSLPLCTATGDSLSLADYRGKLVYLMFWDTRFPASQHELPFFKQVTDALKGQPVVILAVALDEQFDSWQKTIGLPSATLPGLHAYVSPGRQAGVRQAYGLNKLPSAVLLAEDGTILDPHPKRLSSRALQDDLKAAVGRGAAYRAVMLSQL</sequence>
<dbReference type="PANTHER" id="PTHR42852:SF13">
    <property type="entry name" value="PROTEIN DIPZ"/>
    <property type="match status" value="1"/>
</dbReference>
<feature type="signal peptide" evidence="1">
    <location>
        <begin position="1"/>
        <end position="21"/>
    </location>
</feature>
<comment type="caution">
    <text evidence="3">The sequence shown here is derived from an EMBL/GenBank/DDBJ whole genome shotgun (WGS) entry which is preliminary data.</text>
</comment>
<evidence type="ECO:0000259" key="2">
    <source>
        <dbReference type="PROSITE" id="PS51352"/>
    </source>
</evidence>
<dbReference type="Pfam" id="PF00578">
    <property type="entry name" value="AhpC-TSA"/>
    <property type="match status" value="1"/>
</dbReference>
<dbReference type="InterPro" id="IPR036249">
    <property type="entry name" value="Thioredoxin-like_sf"/>
</dbReference>
<dbReference type="PROSITE" id="PS51352">
    <property type="entry name" value="THIOREDOXIN_2"/>
    <property type="match status" value="1"/>
</dbReference>
<evidence type="ECO:0000313" key="3">
    <source>
        <dbReference type="EMBL" id="TVT39137.1"/>
    </source>
</evidence>
<dbReference type="PANTHER" id="PTHR42852">
    <property type="entry name" value="THIOL:DISULFIDE INTERCHANGE PROTEIN DSBE"/>
    <property type="match status" value="1"/>
</dbReference>
<reference evidence="3 4" key="1">
    <citation type="submission" date="2019-07" db="EMBL/GenBank/DDBJ databases">
        <title>Hymenobacter sp. straun FUR1 Genome sequencing and assembly.</title>
        <authorList>
            <person name="Chhetri G."/>
        </authorList>
    </citation>
    <scope>NUCLEOTIDE SEQUENCE [LARGE SCALE GENOMIC DNA]</scope>
    <source>
        <strain evidence="3 4">Fur1</strain>
    </source>
</reference>
<dbReference type="InterPro" id="IPR000866">
    <property type="entry name" value="AhpC/TSA"/>
</dbReference>
<dbReference type="CDD" id="cd02966">
    <property type="entry name" value="TlpA_like_family"/>
    <property type="match status" value="1"/>
</dbReference>
<feature type="domain" description="Thioredoxin" evidence="2">
    <location>
        <begin position="337"/>
        <end position="480"/>
    </location>
</feature>
<dbReference type="InterPro" id="IPR013766">
    <property type="entry name" value="Thioredoxin_domain"/>
</dbReference>
<dbReference type="OrthoDB" id="9796554at2"/>
<dbReference type="InterPro" id="IPR050553">
    <property type="entry name" value="Thioredoxin_ResA/DsbE_sf"/>
</dbReference>
<feature type="chain" id="PRO_5035157550" evidence="1">
    <location>
        <begin position="22"/>
        <end position="493"/>
    </location>
</feature>
<organism evidence="3 4">
    <name type="scientific">Hymenobacter setariae</name>
    <dbReference type="NCBI Taxonomy" id="2594794"/>
    <lineage>
        <taxon>Bacteria</taxon>
        <taxon>Pseudomonadati</taxon>
        <taxon>Bacteroidota</taxon>
        <taxon>Cytophagia</taxon>
        <taxon>Cytophagales</taxon>
        <taxon>Hymenobacteraceae</taxon>
        <taxon>Hymenobacter</taxon>
    </lineage>
</organism>
<gene>
    <name evidence="3" type="ORF">FNT36_15870</name>
</gene>
<keyword evidence="4" id="KW-1185">Reference proteome</keyword>
<protein>
    <submittedName>
        <fullName evidence="3">Redoxin domain-containing protein</fullName>
    </submittedName>
</protein>